<sequence length="58" mass="6709">MRLIDPNRPQVLEVVTAWSYLEAYMQESPLLGKRPKGRSLNGYEYTVNTVTRIFCTCV</sequence>
<comment type="caution">
    <text evidence="1">The sequence shown here is derived from an EMBL/GenBank/DDBJ whole genome shotgun (WGS) entry which is preliminary data.</text>
</comment>
<organism evidence="1 2">
    <name type="scientific">Dreissena polymorpha</name>
    <name type="common">Zebra mussel</name>
    <name type="synonym">Mytilus polymorpha</name>
    <dbReference type="NCBI Taxonomy" id="45954"/>
    <lineage>
        <taxon>Eukaryota</taxon>
        <taxon>Metazoa</taxon>
        <taxon>Spiralia</taxon>
        <taxon>Lophotrochozoa</taxon>
        <taxon>Mollusca</taxon>
        <taxon>Bivalvia</taxon>
        <taxon>Autobranchia</taxon>
        <taxon>Heteroconchia</taxon>
        <taxon>Euheterodonta</taxon>
        <taxon>Imparidentia</taxon>
        <taxon>Neoheterodontei</taxon>
        <taxon>Myida</taxon>
        <taxon>Dreissenoidea</taxon>
        <taxon>Dreissenidae</taxon>
        <taxon>Dreissena</taxon>
    </lineage>
</organism>
<protein>
    <submittedName>
        <fullName evidence="1">Uncharacterized protein</fullName>
    </submittedName>
</protein>
<accession>A0A9D4S3D0</accession>
<evidence type="ECO:0000313" key="1">
    <source>
        <dbReference type="EMBL" id="KAH3889065.1"/>
    </source>
</evidence>
<reference evidence="1" key="2">
    <citation type="submission" date="2020-11" db="EMBL/GenBank/DDBJ databases">
        <authorList>
            <person name="McCartney M.A."/>
            <person name="Auch B."/>
            <person name="Kono T."/>
            <person name="Mallez S."/>
            <person name="Becker A."/>
            <person name="Gohl D.M."/>
            <person name="Silverstein K.A.T."/>
            <person name="Koren S."/>
            <person name="Bechman K.B."/>
            <person name="Herman A."/>
            <person name="Abrahante J.E."/>
            <person name="Garbe J."/>
        </authorList>
    </citation>
    <scope>NUCLEOTIDE SEQUENCE</scope>
    <source>
        <strain evidence="1">Duluth1</strain>
        <tissue evidence="1">Whole animal</tissue>
    </source>
</reference>
<dbReference type="AlphaFoldDB" id="A0A9D4S3D0"/>
<name>A0A9D4S3D0_DREPO</name>
<reference evidence="1" key="1">
    <citation type="journal article" date="2019" name="bioRxiv">
        <title>The Genome of the Zebra Mussel, Dreissena polymorpha: A Resource for Invasive Species Research.</title>
        <authorList>
            <person name="McCartney M.A."/>
            <person name="Auch B."/>
            <person name="Kono T."/>
            <person name="Mallez S."/>
            <person name="Zhang Y."/>
            <person name="Obille A."/>
            <person name="Becker A."/>
            <person name="Abrahante J.E."/>
            <person name="Garbe J."/>
            <person name="Badalamenti J.P."/>
            <person name="Herman A."/>
            <person name="Mangelson H."/>
            <person name="Liachko I."/>
            <person name="Sullivan S."/>
            <person name="Sone E.D."/>
            <person name="Koren S."/>
            <person name="Silverstein K.A.T."/>
            <person name="Beckman K.B."/>
            <person name="Gohl D.M."/>
        </authorList>
    </citation>
    <scope>NUCLEOTIDE SEQUENCE</scope>
    <source>
        <strain evidence="1">Duluth1</strain>
        <tissue evidence="1">Whole animal</tissue>
    </source>
</reference>
<gene>
    <name evidence="1" type="ORF">DPMN_013113</name>
</gene>
<dbReference type="EMBL" id="JAIWYP010000001">
    <property type="protein sequence ID" value="KAH3889065.1"/>
    <property type="molecule type" value="Genomic_DNA"/>
</dbReference>
<proteinExistence type="predicted"/>
<dbReference type="Proteomes" id="UP000828390">
    <property type="component" value="Unassembled WGS sequence"/>
</dbReference>
<keyword evidence="2" id="KW-1185">Reference proteome</keyword>
<evidence type="ECO:0000313" key="2">
    <source>
        <dbReference type="Proteomes" id="UP000828390"/>
    </source>
</evidence>